<sequence length="502" mass="57829">MNLKDKIDQVESYGPSGYFLIERLIFGILKLESRHIIYEPTNNKLSKNIYYDAYCDKNFLDIEGPFVIDFKLSLNKKSYDESISRHFKFFIQGDTPGVTKRKNLLIITTRNLSNVPRQKEFFIGGSGSAQVYVWGIEDIQKIADKHSGKMDEVLNAQLSSRFSHVEEKGLPDWKDVRKNTIEEISKKYHSGHFSLFLGAGVSSSAGLPDWDTLLNSLFVSMLITAETERDKIKEKTLRSIVDRLREIDGPSSIALARYLRKGITGSSAQEKFNEELTRTLYELRNTGVDVSSSLIREIANLCVPSRLGAKVKSVITYNFDDLFERELKSKGLHHKSIYEEMDLPSSEELPVYHVHGFLPENRKEYPSIDRSTLVFSEEGYHKIYNESYHWSNLIQLNNLKENSCLMIGLSLTDPNLRRLLEIARKSTENAKHFAFMRRVDENKFIEGSEDLVNGQKEVKKFLINHHALNEQVMQELGVNIIWFEDFDDIPEIIKQIKSYKSA</sequence>
<dbReference type="Gene3D" id="3.40.50.1220">
    <property type="entry name" value="TPP-binding domain"/>
    <property type="match status" value="1"/>
</dbReference>
<reference evidence="1 2" key="1">
    <citation type="journal article" date="2019" name="Microbiol. Resour. Announc.">
        <title>Draft Genome Sequence of Comamonas testosteroni TA441, a Bacterium That Has a Cryptic Phenol Degradation Gene Cluster.</title>
        <authorList>
            <person name="Arai H."/>
            <person name="Ishii M."/>
        </authorList>
    </citation>
    <scope>NUCLEOTIDE SEQUENCE [LARGE SCALE GENOMIC DNA]</scope>
    <source>
        <strain evidence="1 2">TA441</strain>
    </source>
</reference>
<dbReference type="Pfam" id="PF13289">
    <property type="entry name" value="SIR2_2"/>
    <property type="match status" value="1"/>
</dbReference>
<comment type="caution">
    <text evidence="1">The sequence shown here is derived from an EMBL/GenBank/DDBJ whole genome shotgun (WGS) entry which is preliminary data.</text>
</comment>
<gene>
    <name evidence="1" type="ORF">CTTA_0220</name>
</gene>
<evidence type="ECO:0000313" key="2">
    <source>
        <dbReference type="Proteomes" id="UP000323105"/>
    </source>
</evidence>
<dbReference type="AlphaFoldDB" id="A0A5A7M921"/>
<accession>A0A5A7M921</accession>
<proteinExistence type="predicted"/>
<protein>
    <submittedName>
        <fullName evidence="1">Uncharacterized protein</fullName>
    </submittedName>
</protein>
<evidence type="ECO:0000313" key="1">
    <source>
        <dbReference type="EMBL" id="GEQ73215.1"/>
    </source>
</evidence>
<name>A0A5A7M921_COMTE</name>
<organism evidence="1 2">
    <name type="scientific">Comamonas testosteroni</name>
    <name type="common">Pseudomonas testosteroni</name>
    <dbReference type="NCBI Taxonomy" id="285"/>
    <lineage>
        <taxon>Bacteria</taxon>
        <taxon>Pseudomonadati</taxon>
        <taxon>Pseudomonadota</taxon>
        <taxon>Betaproteobacteria</taxon>
        <taxon>Burkholderiales</taxon>
        <taxon>Comamonadaceae</taxon>
        <taxon>Comamonas</taxon>
    </lineage>
</organism>
<dbReference type="EMBL" id="BKBW01000001">
    <property type="protein sequence ID" value="GEQ73215.1"/>
    <property type="molecule type" value="Genomic_DNA"/>
</dbReference>
<dbReference type="InterPro" id="IPR029035">
    <property type="entry name" value="DHS-like_NAD/FAD-binding_dom"/>
</dbReference>
<dbReference type="SUPFAM" id="SSF52467">
    <property type="entry name" value="DHS-like NAD/FAD-binding domain"/>
    <property type="match status" value="1"/>
</dbReference>
<dbReference type="Proteomes" id="UP000323105">
    <property type="component" value="Unassembled WGS sequence"/>
</dbReference>
<dbReference type="RefSeq" id="WP_149354353.1">
    <property type="nucleotide sequence ID" value="NZ_BKBW01000001.1"/>
</dbReference>